<name>A0A6P1C0I3_RHITR</name>
<evidence type="ECO:0000313" key="2">
    <source>
        <dbReference type="EMBL" id="NEV09921.1"/>
    </source>
</evidence>
<protein>
    <submittedName>
        <fullName evidence="2">Uncharacterized protein</fullName>
    </submittedName>
</protein>
<comment type="caution">
    <text evidence="2">The sequence shown here is derived from an EMBL/GenBank/DDBJ whole genome shotgun (WGS) entry which is preliminary data.</text>
</comment>
<evidence type="ECO:0000313" key="4">
    <source>
        <dbReference type="Proteomes" id="UP000526625"/>
    </source>
</evidence>
<organism evidence="2 3">
    <name type="scientific">Rhizobium tropici</name>
    <dbReference type="NCBI Taxonomy" id="398"/>
    <lineage>
        <taxon>Bacteria</taxon>
        <taxon>Pseudomonadati</taxon>
        <taxon>Pseudomonadota</taxon>
        <taxon>Alphaproteobacteria</taxon>
        <taxon>Hyphomicrobiales</taxon>
        <taxon>Rhizobiaceae</taxon>
        <taxon>Rhizobium/Agrobacterium group</taxon>
        <taxon>Rhizobium</taxon>
    </lineage>
</organism>
<proteinExistence type="predicted"/>
<evidence type="ECO:0000313" key="3">
    <source>
        <dbReference type="Proteomes" id="UP000471190"/>
    </source>
</evidence>
<reference evidence="1 4" key="2">
    <citation type="submission" date="2020-08" db="EMBL/GenBank/DDBJ databases">
        <title>Genomic Encyclopedia of Type Strains, Phase IV (KMG-V): Genome sequencing to study the core and pangenomes of soil and plant-associated prokaryotes.</title>
        <authorList>
            <person name="Whitman W."/>
        </authorList>
    </citation>
    <scope>NUCLEOTIDE SEQUENCE [LARGE SCALE GENOMIC DNA]</scope>
    <source>
        <strain evidence="1 4">SEMIA 4059</strain>
    </source>
</reference>
<dbReference type="EMBL" id="JACHBF010000012">
    <property type="protein sequence ID" value="MBB6493676.1"/>
    <property type="molecule type" value="Genomic_DNA"/>
</dbReference>
<dbReference type="AlphaFoldDB" id="A0A6P1C0I3"/>
<gene>
    <name evidence="1" type="ORF">GGD45_004107</name>
    <name evidence="2" type="ORF">GXW80_02865</name>
</gene>
<reference evidence="2 3" key="1">
    <citation type="submission" date="2020-02" db="EMBL/GenBank/DDBJ databases">
        <title>Draft genome sequence of Rhizobium tropici.</title>
        <authorList>
            <person name="Khayi S."/>
            <person name="Jemo M."/>
        </authorList>
    </citation>
    <scope>NUCLEOTIDE SEQUENCE [LARGE SCALE GENOMIC DNA]</scope>
    <source>
        <strain evidence="2 3">A12</strain>
    </source>
</reference>
<keyword evidence="4" id="KW-1185">Reference proteome</keyword>
<sequence length="66" mass="7574">MTKLEQIEKNVSELEPEDFKAFAEWFEALQASRWDRQIEADIGAGKLDGLADKALADFRARKTRAF</sequence>
<dbReference type="RefSeq" id="WP_015340684.1">
    <property type="nucleotide sequence ID" value="NZ_JAADZA010000002.1"/>
</dbReference>
<accession>A0A6P1C0I3</accession>
<dbReference type="EMBL" id="JAADZA010000002">
    <property type="protein sequence ID" value="NEV09921.1"/>
    <property type="molecule type" value="Genomic_DNA"/>
</dbReference>
<dbReference type="Proteomes" id="UP000526625">
    <property type="component" value="Unassembled WGS sequence"/>
</dbReference>
<dbReference type="Proteomes" id="UP000471190">
    <property type="component" value="Unassembled WGS sequence"/>
</dbReference>
<evidence type="ECO:0000313" key="1">
    <source>
        <dbReference type="EMBL" id="MBB6493676.1"/>
    </source>
</evidence>